<evidence type="ECO:0000259" key="1">
    <source>
        <dbReference type="Pfam" id="PF00144"/>
    </source>
</evidence>
<dbReference type="SUPFAM" id="SSF56601">
    <property type="entry name" value="beta-lactamase/transpeptidase-like"/>
    <property type="match status" value="1"/>
</dbReference>
<dbReference type="InterPro" id="IPR012338">
    <property type="entry name" value="Beta-lactam/transpept-like"/>
</dbReference>
<dbReference type="PANTHER" id="PTHR46825:SF7">
    <property type="entry name" value="D-ALANYL-D-ALANINE CARBOXYPEPTIDASE"/>
    <property type="match status" value="1"/>
</dbReference>
<dbReference type="Gene3D" id="3.40.710.10">
    <property type="entry name" value="DD-peptidase/beta-lactamase superfamily"/>
    <property type="match status" value="1"/>
</dbReference>
<dbReference type="OrthoDB" id="503788at2"/>
<reference evidence="2 3" key="1">
    <citation type="submission" date="2017-07" db="EMBL/GenBank/DDBJ databases">
        <title>Amycolatopsis thailandensis Genome sequencing and assembly.</title>
        <authorList>
            <person name="Kaur N."/>
            <person name="Mayilraj S."/>
        </authorList>
    </citation>
    <scope>NUCLEOTIDE SEQUENCE [LARGE SCALE GENOMIC DNA]</scope>
    <source>
        <strain evidence="2 3">JCM 16380</strain>
    </source>
</reference>
<keyword evidence="2" id="KW-0378">Hydrolase</keyword>
<dbReference type="Proteomes" id="UP000215223">
    <property type="component" value="Unassembled WGS sequence"/>
</dbReference>
<dbReference type="InterPro" id="IPR050491">
    <property type="entry name" value="AmpC-like"/>
</dbReference>
<sequence>MRDGWRAIPRSAVEKMVDMESLVTEENSAMKSLRSALDGVHGAGVPGVFAEVRAGELVWRGAAGVADLETGRPVEIGMRQRVGSITKTFVSAAVLRQVEAGRLDLDAPIGDHLPRLVPGERGRAITIRMLLNHTSGLAEYLPYAFPSLKELAPGSLDDNRFRRSRPTELIAMGVDAPATGEPGSTPGIYSNTNYLLLGELLEHLTGTPAEEHISRTIIEPAGLANTGFPAGPPIVGAHSRMYEALFGAIDPPRDYSVYNMSWVMTGAGLVSTVEDLNRFYRKLLDGEIISPSALAEMQRLVPVIAQDGRLIDYGLGLYKTEIPGHGVFWGHDGTVWGALTMAWASADSGRQFSAAMNLVRWRKPDAEGTSHPIDDALATLKRQALCDPASDLRLAP</sequence>
<gene>
    <name evidence="2" type="ORF">CFP71_36585</name>
</gene>
<comment type="caution">
    <text evidence="2">The sequence shown here is derived from an EMBL/GenBank/DDBJ whole genome shotgun (WGS) entry which is preliminary data.</text>
</comment>
<organism evidence="2 3">
    <name type="scientific">Amycolatopsis thailandensis</name>
    <dbReference type="NCBI Taxonomy" id="589330"/>
    <lineage>
        <taxon>Bacteria</taxon>
        <taxon>Bacillati</taxon>
        <taxon>Actinomycetota</taxon>
        <taxon>Actinomycetes</taxon>
        <taxon>Pseudonocardiales</taxon>
        <taxon>Pseudonocardiaceae</taxon>
        <taxon>Amycolatopsis</taxon>
    </lineage>
</organism>
<feature type="domain" description="Beta-lactamase-related" evidence="1">
    <location>
        <begin position="43"/>
        <end position="363"/>
    </location>
</feature>
<evidence type="ECO:0000313" key="2">
    <source>
        <dbReference type="EMBL" id="OXM46744.1"/>
    </source>
</evidence>
<dbReference type="EMBL" id="NMQT01000147">
    <property type="protein sequence ID" value="OXM46744.1"/>
    <property type="molecule type" value="Genomic_DNA"/>
</dbReference>
<dbReference type="GO" id="GO:0016787">
    <property type="term" value="F:hydrolase activity"/>
    <property type="evidence" value="ECO:0007669"/>
    <property type="project" value="UniProtKB-KW"/>
</dbReference>
<dbReference type="Pfam" id="PF00144">
    <property type="entry name" value="Beta-lactamase"/>
    <property type="match status" value="1"/>
</dbReference>
<protein>
    <submittedName>
        <fullName evidence="2">Hydrolase</fullName>
    </submittedName>
</protein>
<evidence type="ECO:0000313" key="3">
    <source>
        <dbReference type="Proteomes" id="UP000215223"/>
    </source>
</evidence>
<keyword evidence="3" id="KW-1185">Reference proteome</keyword>
<accession>A0A229RJZ6</accession>
<dbReference type="PANTHER" id="PTHR46825">
    <property type="entry name" value="D-ALANYL-D-ALANINE-CARBOXYPEPTIDASE/ENDOPEPTIDASE AMPH"/>
    <property type="match status" value="1"/>
</dbReference>
<dbReference type="AlphaFoldDB" id="A0A229RJZ6"/>
<dbReference type="InterPro" id="IPR001466">
    <property type="entry name" value="Beta-lactam-related"/>
</dbReference>
<proteinExistence type="predicted"/>
<name>A0A229RJZ6_9PSEU</name>